<dbReference type="InterPro" id="IPR036865">
    <property type="entry name" value="CRAL-TRIO_dom_sf"/>
</dbReference>
<dbReference type="SMART" id="SM00324">
    <property type="entry name" value="RhoGAP"/>
    <property type="match status" value="1"/>
</dbReference>
<feature type="non-terminal residue" evidence="3">
    <location>
        <position position="334"/>
    </location>
</feature>
<protein>
    <submittedName>
        <fullName evidence="3">Rho GTPase activation protein</fullName>
    </submittedName>
</protein>
<dbReference type="AlphaFoldDB" id="A0A1Y1Z0I1"/>
<feature type="domain" description="Rho-GAP" evidence="2">
    <location>
        <begin position="161"/>
        <end position="334"/>
    </location>
</feature>
<dbReference type="Gene3D" id="3.40.525.10">
    <property type="entry name" value="CRAL-TRIO lipid binding domain"/>
    <property type="match status" value="1"/>
</dbReference>
<dbReference type="InterPro" id="IPR008936">
    <property type="entry name" value="Rho_GTPase_activation_prot"/>
</dbReference>
<dbReference type="GO" id="GO:0007264">
    <property type="term" value="P:small GTPase-mediated signal transduction"/>
    <property type="evidence" value="ECO:0007669"/>
    <property type="project" value="TreeGrafter"/>
</dbReference>
<evidence type="ECO:0000259" key="2">
    <source>
        <dbReference type="PROSITE" id="PS50238"/>
    </source>
</evidence>
<gene>
    <name evidence="3" type="ORF">K493DRAFT_169084</name>
</gene>
<dbReference type="InParanoid" id="A0A1Y1Z0I1"/>
<dbReference type="PANTHER" id="PTHR45808:SF2">
    <property type="entry name" value="RHO GTPASE-ACTIVATING PROTEIN 68F"/>
    <property type="match status" value="1"/>
</dbReference>
<dbReference type="Gene3D" id="1.10.555.10">
    <property type="entry name" value="Rho GTPase activation protein"/>
    <property type="match status" value="1"/>
</dbReference>
<reference evidence="3 4" key="1">
    <citation type="submission" date="2016-07" db="EMBL/GenBank/DDBJ databases">
        <title>Pervasive Adenine N6-methylation of Active Genes in Fungi.</title>
        <authorList>
            <consortium name="DOE Joint Genome Institute"/>
            <person name="Mondo S.J."/>
            <person name="Dannebaum R.O."/>
            <person name="Kuo R.C."/>
            <person name="Labutti K."/>
            <person name="Haridas S."/>
            <person name="Kuo A."/>
            <person name="Salamov A."/>
            <person name="Ahrendt S.R."/>
            <person name="Lipzen A."/>
            <person name="Sullivan W."/>
            <person name="Andreopoulos W.B."/>
            <person name="Clum A."/>
            <person name="Lindquist E."/>
            <person name="Daum C."/>
            <person name="Ramamoorthy G.K."/>
            <person name="Gryganskyi A."/>
            <person name="Culley D."/>
            <person name="Magnuson J.K."/>
            <person name="James T.Y."/>
            <person name="O'Malley M.A."/>
            <person name="Stajich J.E."/>
            <person name="Spatafora J.W."/>
            <person name="Visel A."/>
            <person name="Grigoriev I.V."/>
        </authorList>
    </citation>
    <scope>NUCLEOTIDE SEQUENCE [LARGE SCALE GENOMIC DNA]</scope>
    <source>
        <strain evidence="3 4">CBS 931.73</strain>
    </source>
</reference>
<proteinExistence type="predicted"/>
<dbReference type="EMBL" id="MCFE01000042">
    <property type="protein sequence ID" value="ORY03791.1"/>
    <property type="molecule type" value="Genomic_DNA"/>
</dbReference>
<dbReference type="SUPFAM" id="SSF48350">
    <property type="entry name" value="GTPase activation domain, GAP"/>
    <property type="match status" value="1"/>
</dbReference>
<dbReference type="SUPFAM" id="SSF52087">
    <property type="entry name" value="CRAL/TRIO domain"/>
    <property type="match status" value="1"/>
</dbReference>
<comment type="caution">
    <text evidence="3">The sequence shown here is derived from an EMBL/GenBank/DDBJ whole genome shotgun (WGS) entry which is preliminary data.</text>
</comment>
<dbReference type="OrthoDB" id="19923at2759"/>
<feature type="domain" description="CRAL-TRIO" evidence="1">
    <location>
        <begin position="1"/>
        <end position="132"/>
    </location>
</feature>
<dbReference type="FunCoup" id="A0A1Y1Z0I1">
    <property type="interactions" value="676"/>
</dbReference>
<dbReference type="InterPro" id="IPR000198">
    <property type="entry name" value="RhoGAP_dom"/>
</dbReference>
<dbReference type="Proteomes" id="UP000193498">
    <property type="component" value="Unassembled WGS sequence"/>
</dbReference>
<name>A0A1Y1Z0I1_9FUNG</name>
<dbReference type="Pfam" id="PF00620">
    <property type="entry name" value="RhoGAP"/>
    <property type="match status" value="1"/>
</dbReference>
<dbReference type="PROSITE" id="PS50238">
    <property type="entry name" value="RHOGAP"/>
    <property type="match status" value="1"/>
</dbReference>
<dbReference type="STRING" id="1314790.A0A1Y1Z0I1"/>
<dbReference type="GO" id="GO:0005096">
    <property type="term" value="F:GTPase activator activity"/>
    <property type="evidence" value="ECO:0007669"/>
    <property type="project" value="TreeGrafter"/>
</dbReference>
<dbReference type="CDD" id="cd00159">
    <property type="entry name" value="RhoGAP"/>
    <property type="match status" value="1"/>
</dbReference>
<evidence type="ECO:0000313" key="4">
    <source>
        <dbReference type="Proteomes" id="UP000193498"/>
    </source>
</evidence>
<dbReference type="CDD" id="cd00170">
    <property type="entry name" value="SEC14"/>
    <property type="match status" value="1"/>
</dbReference>
<accession>A0A1Y1Z0I1</accession>
<dbReference type="PANTHER" id="PTHR45808">
    <property type="entry name" value="RHO GTPASE-ACTIVATING PROTEIN 68F"/>
    <property type="match status" value="1"/>
</dbReference>
<organism evidence="3 4">
    <name type="scientific">Basidiobolus meristosporus CBS 931.73</name>
    <dbReference type="NCBI Taxonomy" id="1314790"/>
    <lineage>
        <taxon>Eukaryota</taxon>
        <taxon>Fungi</taxon>
        <taxon>Fungi incertae sedis</taxon>
        <taxon>Zoopagomycota</taxon>
        <taxon>Entomophthoromycotina</taxon>
        <taxon>Basidiobolomycetes</taxon>
        <taxon>Basidiobolales</taxon>
        <taxon>Basidiobolaceae</taxon>
        <taxon>Basidiobolus</taxon>
    </lineage>
</organism>
<feature type="non-terminal residue" evidence="3">
    <location>
        <position position="1"/>
    </location>
</feature>
<dbReference type="Pfam" id="PF13716">
    <property type="entry name" value="CRAL_TRIO_2"/>
    <property type="match status" value="1"/>
</dbReference>
<evidence type="ECO:0000313" key="3">
    <source>
        <dbReference type="EMBL" id="ORY03791.1"/>
    </source>
</evidence>
<dbReference type="InterPro" id="IPR001251">
    <property type="entry name" value="CRAL-TRIO_dom"/>
</dbReference>
<sequence length="334" mass="37866">GVDLESKPMLVFSACSLPNPKVVDYDQMLALILAKLDQFVESDYTVVLFSGGATYRPSWVWLFKAYSKLSRKYKKNLKNLYVVHPSRWPRLILDMMNVVVSPKFAKKVVYVETLSKLASYVPIQQIQIPDAVYEFNFQFESQIIVPSNQDKTSFTPQAFGVPIETMMGQEGELGLPEFFCDCIEFIRVNGIEVEGIFRRSPASRSLKEAKEIYNRGNSLNLDDYGIHVAAVLLKMFFRELPTPAFPADIYELIREMGSCGNDMESIQYIRRNIFPHLSKPMLLLLVQIFRLMSDISAKSSINLMTPYNLAVVWSPNLVRSGNPLVDVSLCTVGG</sequence>
<evidence type="ECO:0000259" key="1">
    <source>
        <dbReference type="PROSITE" id="PS50191"/>
    </source>
</evidence>
<dbReference type="PROSITE" id="PS50191">
    <property type="entry name" value="CRAL_TRIO"/>
    <property type="match status" value="1"/>
</dbReference>
<dbReference type="GO" id="GO:0005737">
    <property type="term" value="C:cytoplasm"/>
    <property type="evidence" value="ECO:0007669"/>
    <property type="project" value="TreeGrafter"/>
</dbReference>
<keyword evidence="4" id="KW-1185">Reference proteome</keyword>